<gene>
    <name evidence="4" type="ORF">RirG_103060</name>
</gene>
<evidence type="ECO:0000313" key="5">
    <source>
        <dbReference type="Proteomes" id="UP000022910"/>
    </source>
</evidence>
<sequence>MASTKIITRKSLGRGAFIGSLYNAANDTFCGTTIFKSKYPDDSLRKADIPHTEILYEYENTYKEKFNKLGVGAELKLSVLTGLIPLEGSGKYLNDVKDSLKSVKGTLIYKMTSVEENLDIHRDDVRACISTDGFTNNQNATHVVIGIKWGAAIMASFECKNTNEENRSHVEGALKCHFEKIKISGDGHVDVEERYSNIISHFSIKLLGDVVPNNKELPQSFNEARKVIAKLPLYTKQYNDGKGVPIEYTLYPLSELAKLFTQDVAIDNMITELSEETILRVEQVFDGLSESKQRLNDLYNDAQSTSDFIMDEVFDQINNRVQEVSINEAKFRRELAECLIKVRSGKINIMELEKKLKKFHKSVLSKNSMTEFLRQHRSVSTLAELVPILKTKRVEFLGKNSTIEHILHKYSNSEIFILLDNDEYIVDFNSSPVNNMFRDLYSSDEGSSKFFIANLKICTQIKCSSYPIIRHYINGRPDGDDYYEDNKILFTSNLIKFDPLPSIKPKNNPSEKTKLVIPCPQDCPTIDCNWKCFRCKKDVDYGYNEHLYCECGESNITHSKFKCNSPHHTKGYISFELNRLNDLLPSVPPQEEINILLLGETGVGKSTFINAFANYLKFNTLDNAKSGDLEVLIPFEFTYTDDNYETVTIKLGNYDSNETLEEGESSTRECKSYVFHSAENRLIRLIDSPGIGDTRGSEYDRKNCENILWYISHFRYLNGICILLKPNNSRLTIVFKYCIQELLSHLHKSAKDNIVFCFTNTRETHYRPGDTLQPLRKQLDKLKKQTKSGVEIRVQKDIMYCFDNESFRYLAAIKEVKFTQNEEQNFAESWKRSVDESLRLIEYLVKRQPHIVEDTLSLNNSRNTVLLLSKPFAEIERLIQKNIILIKEKQEEINNSSKTIEELKGKLYASQLDFETRKLDYPRTVCTNISCIELLQVNDDIDLIDYVKHCCKNCYVRFTKYDEINNKMLFFCSAIKLIGGKCKVCGCHWDKHMHVTYEIMYKYNDIIDENVELQISEKKSDQENKRAVIVVHQNRIDQLQKEREEIKEISLKFAQFSRQNAIAAYNDAYVDYLDLCIKEEKIKRNANSRHYDERILKGLEATKEDYLKQVEVIKQEIENNDSSITPNEIAELEKQLYDLPINGPKLKKLKYEAERSEADALRYTENHYKPPVSSKTNFMSNQFAKFFGKGW</sequence>
<evidence type="ECO:0000259" key="2">
    <source>
        <dbReference type="Pfam" id="PF24674"/>
    </source>
</evidence>
<dbReference type="OMA" id="VESVICE"/>
<protein>
    <submittedName>
        <fullName evidence="4">Uncharacterized protein</fullName>
    </submittedName>
</protein>
<name>A0A015L825_RHIIW</name>
<dbReference type="InterPro" id="IPR025662">
    <property type="entry name" value="Sigma_54_int_dom_ATP-bd_1"/>
</dbReference>
<dbReference type="AlphaFoldDB" id="A0A015L825"/>
<dbReference type="InterPro" id="IPR027417">
    <property type="entry name" value="P-loop_NTPase"/>
</dbReference>
<evidence type="ECO:0000256" key="1">
    <source>
        <dbReference type="SAM" id="Coils"/>
    </source>
</evidence>
<proteinExistence type="predicted"/>
<dbReference type="Proteomes" id="UP000022910">
    <property type="component" value="Unassembled WGS sequence"/>
</dbReference>
<dbReference type="Gene3D" id="3.40.50.300">
    <property type="entry name" value="P-loop containing nucleotide triphosphate hydrolases"/>
    <property type="match status" value="1"/>
</dbReference>
<dbReference type="Pfam" id="PF24674">
    <property type="entry name" value="MACPF_SNTX"/>
    <property type="match status" value="1"/>
</dbReference>
<dbReference type="STRING" id="1432141.A0A015L825"/>
<comment type="caution">
    <text evidence="4">The sequence shown here is derived from an EMBL/GenBank/DDBJ whole genome shotgun (WGS) entry which is preliminary data.</text>
</comment>
<dbReference type="PANTHER" id="PTHR32046:SF11">
    <property type="entry name" value="IMMUNE-ASSOCIATED NUCLEOTIDE-BINDING PROTEIN 10-LIKE"/>
    <property type="match status" value="1"/>
</dbReference>
<feature type="domain" description="SNTX MACPF/CDC-like" evidence="2">
    <location>
        <begin position="8"/>
        <end position="264"/>
    </location>
</feature>
<dbReference type="HOGENOM" id="CLU_008351_0_0_1"/>
<evidence type="ECO:0000259" key="3">
    <source>
        <dbReference type="Pfam" id="PF26633"/>
    </source>
</evidence>
<dbReference type="PANTHER" id="PTHR32046">
    <property type="entry name" value="G DOMAIN-CONTAINING PROTEIN"/>
    <property type="match status" value="1"/>
</dbReference>
<feature type="coiled-coil region" evidence="1">
    <location>
        <begin position="1022"/>
        <end position="1059"/>
    </location>
</feature>
<dbReference type="OrthoDB" id="8954335at2759"/>
<dbReference type="SUPFAM" id="SSF52540">
    <property type="entry name" value="P-loop containing nucleoside triphosphate hydrolases"/>
    <property type="match status" value="1"/>
</dbReference>
<dbReference type="InterPro" id="IPR058519">
    <property type="entry name" value="DUF8206"/>
</dbReference>
<evidence type="ECO:0000313" key="4">
    <source>
        <dbReference type="EMBL" id="EXX68671.1"/>
    </source>
</evidence>
<organism evidence="4 5">
    <name type="scientific">Rhizophagus irregularis (strain DAOM 197198w)</name>
    <name type="common">Glomus intraradices</name>
    <dbReference type="NCBI Taxonomy" id="1432141"/>
    <lineage>
        <taxon>Eukaryota</taxon>
        <taxon>Fungi</taxon>
        <taxon>Fungi incertae sedis</taxon>
        <taxon>Mucoromycota</taxon>
        <taxon>Glomeromycotina</taxon>
        <taxon>Glomeromycetes</taxon>
        <taxon>Glomerales</taxon>
        <taxon>Glomeraceae</taxon>
        <taxon>Rhizophagus</taxon>
    </lineage>
</organism>
<dbReference type="Pfam" id="PF26633">
    <property type="entry name" value="DUF8206"/>
    <property type="match status" value="1"/>
</dbReference>
<dbReference type="SMR" id="A0A015L825"/>
<accession>A0A015L825</accession>
<dbReference type="InterPro" id="IPR056072">
    <property type="entry name" value="SNTX_MACPF/CDC-like_dom"/>
</dbReference>
<keyword evidence="1" id="KW-0175">Coiled coil</keyword>
<dbReference type="PROSITE" id="PS00675">
    <property type="entry name" value="SIGMA54_INTERACT_1"/>
    <property type="match status" value="1"/>
</dbReference>
<reference evidence="4 5" key="1">
    <citation type="submission" date="2014-02" db="EMBL/GenBank/DDBJ databases">
        <title>Single nucleus genome sequencing reveals high similarity among nuclei of an endomycorrhizal fungus.</title>
        <authorList>
            <person name="Lin K."/>
            <person name="Geurts R."/>
            <person name="Zhang Z."/>
            <person name="Limpens E."/>
            <person name="Saunders D.G."/>
            <person name="Mu D."/>
            <person name="Pang E."/>
            <person name="Cao H."/>
            <person name="Cha H."/>
            <person name="Lin T."/>
            <person name="Zhou Q."/>
            <person name="Shang Y."/>
            <person name="Li Y."/>
            <person name="Ivanov S."/>
            <person name="Sharma T."/>
            <person name="Velzen R.V."/>
            <person name="Ruijter N.D."/>
            <person name="Aanen D.K."/>
            <person name="Win J."/>
            <person name="Kamoun S."/>
            <person name="Bisseling T."/>
            <person name="Huang S."/>
        </authorList>
    </citation>
    <scope>NUCLEOTIDE SEQUENCE [LARGE SCALE GENOMIC DNA]</scope>
    <source>
        <strain evidence="5">DAOM197198w</strain>
    </source>
</reference>
<keyword evidence="5" id="KW-1185">Reference proteome</keyword>
<dbReference type="EMBL" id="JEMT01017213">
    <property type="protein sequence ID" value="EXX68671.1"/>
    <property type="molecule type" value="Genomic_DNA"/>
</dbReference>
<feature type="domain" description="DUF8206" evidence="3">
    <location>
        <begin position="918"/>
        <end position="998"/>
    </location>
</feature>